<gene>
    <name evidence="1" type="ORF">ES674_08685</name>
</gene>
<dbReference type="AlphaFoldDB" id="A0A5D0RFH7"/>
<organism evidence="1 2">
    <name type="scientific">Bizionia myxarmorum</name>
    <dbReference type="NCBI Taxonomy" id="291186"/>
    <lineage>
        <taxon>Bacteria</taxon>
        <taxon>Pseudomonadati</taxon>
        <taxon>Bacteroidota</taxon>
        <taxon>Flavobacteriia</taxon>
        <taxon>Flavobacteriales</taxon>
        <taxon>Flavobacteriaceae</taxon>
        <taxon>Bizionia</taxon>
    </lineage>
</organism>
<evidence type="ECO:0000313" key="2">
    <source>
        <dbReference type="Proteomes" id="UP000323720"/>
    </source>
</evidence>
<dbReference type="EMBL" id="VSKK01000001">
    <property type="protein sequence ID" value="TYB79809.1"/>
    <property type="molecule type" value="Genomic_DNA"/>
</dbReference>
<keyword evidence="2" id="KW-1185">Reference proteome</keyword>
<name>A0A5D0RFH7_9FLAO</name>
<proteinExistence type="predicted"/>
<dbReference type="RefSeq" id="WP_148403537.1">
    <property type="nucleotide sequence ID" value="NZ_VSKK01000001.1"/>
</dbReference>
<comment type="caution">
    <text evidence="1">The sequence shown here is derived from an EMBL/GenBank/DDBJ whole genome shotgun (WGS) entry which is preliminary data.</text>
</comment>
<dbReference type="OrthoDB" id="1442351at2"/>
<accession>A0A5D0RFH7</accession>
<sequence>MELNPLLNHNTDEEIILAKRTQELDVWLSHLSYVTDESDWLAKIASNKLNDKVLRDSFLEKSEQNTVIMNELHNYRSSIEKYNECDDLECDVYYVNLHDTYCTKYLKHLETYRTLKNDLYLKILTS</sequence>
<evidence type="ECO:0000313" key="1">
    <source>
        <dbReference type="EMBL" id="TYB79809.1"/>
    </source>
</evidence>
<dbReference type="Proteomes" id="UP000323720">
    <property type="component" value="Unassembled WGS sequence"/>
</dbReference>
<protein>
    <submittedName>
        <fullName evidence="1">Uncharacterized protein</fullName>
    </submittedName>
</protein>
<reference evidence="1 2" key="1">
    <citation type="submission" date="2019-08" db="EMBL/GenBank/DDBJ databases">
        <title>Genomes of Antarctic Bizionia species.</title>
        <authorList>
            <person name="Bowman J.P."/>
        </authorList>
    </citation>
    <scope>NUCLEOTIDE SEQUENCE [LARGE SCALE GENOMIC DNA]</scope>
    <source>
        <strain evidence="1 2">ADA-4</strain>
    </source>
</reference>